<keyword evidence="5" id="KW-0539">Nucleus</keyword>
<dbReference type="PANTHER" id="PTHR47338:SF5">
    <property type="entry name" value="ZN(II)2CYS6 TRANSCRIPTION FACTOR (EUROFUNG)"/>
    <property type="match status" value="1"/>
</dbReference>
<dbReference type="CDD" id="cd12148">
    <property type="entry name" value="fungal_TF_MHR"/>
    <property type="match status" value="1"/>
</dbReference>
<dbReference type="AlphaFoldDB" id="A0A8H5EH32"/>
<comment type="subcellular location">
    <subcellularLocation>
        <location evidence="1">Nucleus</location>
    </subcellularLocation>
</comment>
<dbReference type="GO" id="GO:0000981">
    <property type="term" value="F:DNA-binding transcription factor activity, RNA polymerase II-specific"/>
    <property type="evidence" value="ECO:0007669"/>
    <property type="project" value="InterPro"/>
</dbReference>
<evidence type="ECO:0008006" key="8">
    <source>
        <dbReference type="Google" id="ProtNLM"/>
    </source>
</evidence>
<name>A0A8H5EH32_FUSOX</name>
<dbReference type="Proteomes" id="UP000558688">
    <property type="component" value="Unassembled WGS sequence"/>
</dbReference>
<evidence type="ECO:0000256" key="5">
    <source>
        <dbReference type="ARBA" id="ARBA00023242"/>
    </source>
</evidence>
<sequence>MQSLADQTVKPHILLSICAWGANFYRNETGKATLKEQGLMTKWAKKAGALVFQDAEELSDDNLVTFCNLSLFWHSQGSWRISYLHKGMPNPTIPDAFLVDFTSCEKLFRFEAIADIENLPLPWSEEDFAVGSSHSAIATIANGVCLASIFGELIRGLNLWSSVVTVVKSEGDLNLRVQEIFRVENNISSWWNNVPGSFKLDAPFVTSISQKDLPKIILTNLVYHQSLCALHSSIIPLFCWSKGDKTYSSARQLSAQVAFDHATAISSLISAILTASCPLSSMPIFVAYAAYSSCAIQIPFLWCSEPSVRERAQSNIDANVKMIQGMSNYWKLASLLQLYVRCLHNVHKRNPPRICGEPKYMNISALVDFDVDASLAKSSILQFAGMLRSDENGYVKAGDETSDPTIASVAHSGDITLDRQASRSFLDYSANTNNPNTTLLQTPNQFASGPSEWPTLDIFNSLIDADMAGLFPVDDNFDLSFLEADQTSWDLGLDLEIP</sequence>
<proteinExistence type="predicted"/>
<keyword evidence="2" id="KW-0479">Metal-binding</keyword>
<dbReference type="GO" id="GO:0005634">
    <property type="term" value="C:nucleus"/>
    <property type="evidence" value="ECO:0007669"/>
    <property type="project" value="UniProtKB-SubCell"/>
</dbReference>
<dbReference type="EMBL" id="JAAFOW010001469">
    <property type="protein sequence ID" value="KAF5260480.1"/>
    <property type="molecule type" value="Genomic_DNA"/>
</dbReference>
<dbReference type="GO" id="GO:0046872">
    <property type="term" value="F:metal ion binding"/>
    <property type="evidence" value="ECO:0007669"/>
    <property type="project" value="UniProtKB-KW"/>
</dbReference>
<evidence type="ECO:0000313" key="7">
    <source>
        <dbReference type="Proteomes" id="UP000558688"/>
    </source>
</evidence>
<evidence type="ECO:0000256" key="1">
    <source>
        <dbReference type="ARBA" id="ARBA00004123"/>
    </source>
</evidence>
<dbReference type="InterPro" id="IPR050815">
    <property type="entry name" value="TF_fung"/>
</dbReference>
<keyword evidence="3" id="KW-0805">Transcription regulation</keyword>
<organism evidence="6 7">
    <name type="scientific">Fusarium oxysporum</name>
    <name type="common">Fusarium vascular wilt</name>
    <dbReference type="NCBI Taxonomy" id="5507"/>
    <lineage>
        <taxon>Eukaryota</taxon>
        <taxon>Fungi</taxon>
        <taxon>Dikarya</taxon>
        <taxon>Ascomycota</taxon>
        <taxon>Pezizomycotina</taxon>
        <taxon>Sordariomycetes</taxon>
        <taxon>Hypocreomycetidae</taxon>
        <taxon>Hypocreales</taxon>
        <taxon>Nectriaceae</taxon>
        <taxon>Fusarium</taxon>
        <taxon>Fusarium oxysporum species complex</taxon>
    </lineage>
</organism>
<reference evidence="6" key="1">
    <citation type="submission" date="2020-02" db="EMBL/GenBank/DDBJ databases">
        <title>Identification and distribution of gene clusters putatively required for synthesis of sphingolipid metabolism inhibitors in phylogenetically diverse species of the filamentous fungus Fusarium.</title>
        <authorList>
            <person name="Kim H.-S."/>
            <person name="Busman M."/>
            <person name="Brown D.W."/>
            <person name="Divon H."/>
            <person name="Uhlig S."/>
            <person name="Proctor R.H."/>
        </authorList>
    </citation>
    <scope>NUCLEOTIDE SEQUENCE [LARGE SCALE GENOMIC DNA]</scope>
    <source>
        <strain evidence="6">NRRL 39464</strain>
    </source>
</reference>
<evidence type="ECO:0000313" key="6">
    <source>
        <dbReference type="EMBL" id="KAF5260480.1"/>
    </source>
</evidence>
<protein>
    <recommendedName>
        <fullName evidence="8">Transcription factor domain-containing protein</fullName>
    </recommendedName>
</protein>
<evidence type="ECO:0000256" key="4">
    <source>
        <dbReference type="ARBA" id="ARBA00023163"/>
    </source>
</evidence>
<gene>
    <name evidence="6" type="ORF">FOXYS1_8860</name>
</gene>
<evidence type="ECO:0000256" key="3">
    <source>
        <dbReference type="ARBA" id="ARBA00023015"/>
    </source>
</evidence>
<comment type="caution">
    <text evidence="6">The sequence shown here is derived from an EMBL/GenBank/DDBJ whole genome shotgun (WGS) entry which is preliminary data.</text>
</comment>
<accession>A0A8H5EH32</accession>
<dbReference type="PANTHER" id="PTHR47338">
    <property type="entry name" value="ZN(II)2CYS6 TRANSCRIPTION FACTOR (EUROFUNG)-RELATED"/>
    <property type="match status" value="1"/>
</dbReference>
<keyword evidence="4" id="KW-0804">Transcription</keyword>
<evidence type="ECO:0000256" key="2">
    <source>
        <dbReference type="ARBA" id="ARBA00022723"/>
    </source>
</evidence>